<sequence length="89" mass="10237">MKSLQAQVLDDLAQDMQQCIDFEILCGTLVGFGWTCIKIDYVPDTGQAWNTVINWADENFEGEYQEHSGTWLIENAKDATMFALKWKTR</sequence>
<reference evidence="1" key="1">
    <citation type="submission" date="2020-04" db="EMBL/GenBank/DDBJ databases">
        <authorList>
            <person name="Chiriac C."/>
            <person name="Salcher M."/>
            <person name="Ghai R."/>
            <person name="Kavagutti S V."/>
        </authorList>
    </citation>
    <scope>NUCLEOTIDE SEQUENCE</scope>
</reference>
<organism evidence="1">
    <name type="scientific">uncultured Caudovirales phage</name>
    <dbReference type="NCBI Taxonomy" id="2100421"/>
    <lineage>
        <taxon>Viruses</taxon>
        <taxon>Duplodnaviria</taxon>
        <taxon>Heunggongvirae</taxon>
        <taxon>Uroviricota</taxon>
        <taxon>Caudoviricetes</taxon>
        <taxon>Peduoviridae</taxon>
        <taxon>Maltschvirus</taxon>
        <taxon>Maltschvirus maltsch</taxon>
    </lineage>
</organism>
<dbReference type="EMBL" id="LR796341">
    <property type="protein sequence ID" value="CAB4137992.1"/>
    <property type="molecule type" value="Genomic_DNA"/>
</dbReference>
<proteinExistence type="predicted"/>
<name>A0A6J5LVZ4_9CAUD</name>
<evidence type="ECO:0000313" key="1">
    <source>
        <dbReference type="EMBL" id="CAB4137992.1"/>
    </source>
</evidence>
<protein>
    <submittedName>
        <fullName evidence="1">Uncharacterized protein</fullName>
    </submittedName>
</protein>
<accession>A0A6J5LVZ4</accession>
<gene>
    <name evidence="1" type="ORF">UFOVP328_185</name>
</gene>